<name>A0ABP7D9B4_9ACTN</name>
<evidence type="ECO:0000313" key="2">
    <source>
        <dbReference type="Proteomes" id="UP001500902"/>
    </source>
</evidence>
<reference evidence="2" key="1">
    <citation type="journal article" date="2019" name="Int. J. Syst. Evol. Microbiol.">
        <title>The Global Catalogue of Microorganisms (GCM) 10K type strain sequencing project: providing services to taxonomists for standard genome sequencing and annotation.</title>
        <authorList>
            <consortium name="The Broad Institute Genomics Platform"/>
            <consortium name="The Broad Institute Genome Sequencing Center for Infectious Disease"/>
            <person name="Wu L."/>
            <person name="Ma J."/>
        </authorList>
    </citation>
    <scope>NUCLEOTIDE SEQUENCE [LARGE SCALE GENOMIC DNA]</scope>
    <source>
        <strain evidence="2">JCM 16904</strain>
    </source>
</reference>
<evidence type="ECO:0000313" key="1">
    <source>
        <dbReference type="EMBL" id="GAA3701075.1"/>
    </source>
</evidence>
<comment type="caution">
    <text evidence="1">The sequence shown here is derived from an EMBL/GenBank/DDBJ whole genome shotgun (WGS) entry which is preliminary data.</text>
</comment>
<accession>A0ABP7D9B4</accession>
<dbReference type="Proteomes" id="UP001500902">
    <property type="component" value="Unassembled WGS sequence"/>
</dbReference>
<sequence length="262" mass="28547">MITAVTTIAVGVATGLGTSAGQKFLGLGENKPPAPIGPPIKITKVTLVPRDTDQTWVFPDPLSEQALDKINGEYAAFKDHDEILRSSGAVETGVSTVEVEVEGNRAKDVRITDIAVVPRCQAPLRGALFYFPPQGETETVQIGYNLDRSPSIGQYPKKAETDPHPQLTGNYFADQKYILKLAEQATFRLSAVTRGQYCEYHFDLKYIADGKPNSLLINNNGKDFRVSALIEKDRTLDCSAYGQRYSPGDPGWKSMDTSSCAG</sequence>
<organism evidence="1 2">
    <name type="scientific">Nonomuraea antimicrobica</name>
    <dbReference type="NCBI Taxonomy" id="561173"/>
    <lineage>
        <taxon>Bacteria</taxon>
        <taxon>Bacillati</taxon>
        <taxon>Actinomycetota</taxon>
        <taxon>Actinomycetes</taxon>
        <taxon>Streptosporangiales</taxon>
        <taxon>Streptosporangiaceae</taxon>
        <taxon>Nonomuraea</taxon>
    </lineage>
</organism>
<dbReference type="RefSeq" id="WP_344890219.1">
    <property type="nucleotide sequence ID" value="NZ_BAAAZP010000163.1"/>
</dbReference>
<proteinExistence type="predicted"/>
<dbReference type="EMBL" id="BAAAZP010000163">
    <property type="protein sequence ID" value="GAA3701075.1"/>
    <property type="molecule type" value="Genomic_DNA"/>
</dbReference>
<gene>
    <name evidence="1" type="ORF">GCM10022224_078720</name>
</gene>
<protein>
    <submittedName>
        <fullName evidence="1">Uncharacterized protein</fullName>
    </submittedName>
</protein>
<keyword evidence="2" id="KW-1185">Reference proteome</keyword>